<keyword evidence="3" id="KW-1185">Reference proteome</keyword>
<accession>A0AAV4MRN3</accession>
<sequence>MHEHLQASRSNHPECVCMAEGGGGSMAKVKVHASSSSSRERSGRKNRDFRSENSPEKLASRVARVVAVLEYVKRKHLKIIINK</sequence>
<dbReference type="EMBL" id="BPLR01002553">
    <property type="protein sequence ID" value="GIX75028.1"/>
    <property type="molecule type" value="Genomic_DNA"/>
</dbReference>
<dbReference type="AlphaFoldDB" id="A0AAV4MRN3"/>
<evidence type="ECO:0000256" key="1">
    <source>
        <dbReference type="SAM" id="MobiDB-lite"/>
    </source>
</evidence>
<gene>
    <name evidence="2" type="ORF">CEXT_383571</name>
</gene>
<evidence type="ECO:0000313" key="2">
    <source>
        <dbReference type="EMBL" id="GIX75028.1"/>
    </source>
</evidence>
<name>A0AAV4MRN3_CAEEX</name>
<comment type="caution">
    <text evidence="2">The sequence shown here is derived from an EMBL/GenBank/DDBJ whole genome shotgun (WGS) entry which is preliminary data.</text>
</comment>
<reference evidence="2 3" key="1">
    <citation type="submission" date="2021-06" db="EMBL/GenBank/DDBJ databases">
        <title>Caerostris extrusa draft genome.</title>
        <authorList>
            <person name="Kono N."/>
            <person name="Arakawa K."/>
        </authorList>
    </citation>
    <scope>NUCLEOTIDE SEQUENCE [LARGE SCALE GENOMIC DNA]</scope>
</reference>
<evidence type="ECO:0000313" key="3">
    <source>
        <dbReference type="Proteomes" id="UP001054945"/>
    </source>
</evidence>
<protein>
    <submittedName>
        <fullName evidence="2">Uncharacterized protein</fullName>
    </submittedName>
</protein>
<organism evidence="2 3">
    <name type="scientific">Caerostris extrusa</name>
    <name type="common">Bark spider</name>
    <name type="synonym">Caerostris bankana</name>
    <dbReference type="NCBI Taxonomy" id="172846"/>
    <lineage>
        <taxon>Eukaryota</taxon>
        <taxon>Metazoa</taxon>
        <taxon>Ecdysozoa</taxon>
        <taxon>Arthropoda</taxon>
        <taxon>Chelicerata</taxon>
        <taxon>Arachnida</taxon>
        <taxon>Araneae</taxon>
        <taxon>Araneomorphae</taxon>
        <taxon>Entelegynae</taxon>
        <taxon>Araneoidea</taxon>
        <taxon>Araneidae</taxon>
        <taxon>Caerostris</taxon>
    </lineage>
</organism>
<feature type="compositionally biased region" description="Basic and acidic residues" evidence="1">
    <location>
        <begin position="38"/>
        <end position="59"/>
    </location>
</feature>
<dbReference type="Proteomes" id="UP001054945">
    <property type="component" value="Unassembled WGS sequence"/>
</dbReference>
<proteinExistence type="predicted"/>
<feature type="region of interest" description="Disordered" evidence="1">
    <location>
        <begin position="26"/>
        <end position="59"/>
    </location>
</feature>